<dbReference type="InterPro" id="IPR016454">
    <property type="entry name" value="Cysteine_dSase"/>
</dbReference>
<dbReference type="OrthoDB" id="9808002at2"/>
<dbReference type="Pfam" id="PF00266">
    <property type="entry name" value="Aminotran_5"/>
    <property type="match status" value="1"/>
</dbReference>
<dbReference type="SUPFAM" id="SSF53383">
    <property type="entry name" value="PLP-dependent transferases"/>
    <property type="match status" value="1"/>
</dbReference>
<organism evidence="4 5">
    <name type="scientific">Alteribacillus iranensis</name>
    <dbReference type="NCBI Taxonomy" id="930128"/>
    <lineage>
        <taxon>Bacteria</taxon>
        <taxon>Bacillati</taxon>
        <taxon>Bacillota</taxon>
        <taxon>Bacilli</taxon>
        <taxon>Bacillales</taxon>
        <taxon>Bacillaceae</taxon>
        <taxon>Alteribacillus</taxon>
    </lineage>
</organism>
<dbReference type="NCBIfam" id="NF002806">
    <property type="entry name" value="PRK02948.1"/>
    <property type="match status" value="1"/>
</dbReference>
<dbReference type="EMBL" id="FONT01000002">
    <property type="protein sequence ID" value="SFE57501.1"/>
    <property type="molecule type" value="Genomic_DNA"/>
</dbReference>
<dbReference type="RefSeq" id="WP_091658917.1">
    <property type="nucleotide sequence ID" value="NZ_FONT01000002.1"/>
</dbReference>
<keyword evidence="2" id="KW-0663">Pyridoxal phosphate</keyword>
<dbReference type="PANTHER" id="PTHR11601:SF36">
    <property type="entry name" value="CYSTEINE DESULFURASE NIFS-RELATED"/>
    <property type="match status" value="1"/>
</dbReference>
<dbReference type="STRING" id="930128.SAMN05192532_102408"/>
<sequence>MIYLDHCATTPMSSEAIDAYRKAALSYYGNEQSLHDMGEEANQLLRHCKREIANLIHADPKGIYFTSGGSDSNISTLLSLAYGNQKRGRHIITSPFEHPSVYQAMNKLRQEGFIIEEVRALPNGQVDLTSLQQLLRKDTILVSICHASSETGVIQPLDEIGHLLGAEVVFHSDMVQTFAKLHIDIKQLHVDAASFSSHKVYGPKNTGACYISPKVTWRGIYEGVTHQEGFRPGTVDVPGITAFATAAATLYEELPSLSETWRRMQQWLLDILEPLGFHLFGDRDTRLPHHLALRASGYEGQWMMLEANRNGIAFSSGSACKTSHSAPPKSLLAMGHSPDEAHGLFRISFGTGTTWEEIEETAHVLQKIVHS</sequence>
<dbReference type="Gene3D" id="3.40.640.10">
    <property type="entry name" value="Type I PLP-dependent aspartate aminotransferase-like (Major domain)"/>
    <property type="match status" value="1"/>
</dbReference>
<evidence type="ECO:0000313" key="5">
    <source>
        <dbReference type="Proteomes" id="UP000199516"/>
    </source>
</evidence>
<name>A0A1I2BMX0_9BACI</name>
<keyword evidence="5" id="KW-1185">Reference proteome</keyword>
<dbReference type="GO" id="GO:0003824">
    <property type="term" value="F:catalytic activity"/>
    <property type="evidence" value="ECO:0007669"/>
    <property type="project" value="UniProtKB-ARBA"/>
</dbReference>
<reference evidence="4 5" key="1">
    <citation type="submission" date="2016-10" db="EMBL/GenBank/DDBJ databases">
        <authorList>
            <person name="de Groot N.N."/>
        </authorList>
    </citation>
    <scope>NUCLEOTIDE SEQUENCE [LARGE SCALE GENOMIC DNA]</scope>
    <source>
        <strain evidence="4 5">DSM 23995</strain>
    </source>
</reference>
<dbReference type="Proteomes" id="UP000199516">
    <property type="component" value="Unassembled WGS sequence"/>
</dbReference>
<dbReference type="PIRSF" id="PIRSF005572">
    <property type="entry name" value="NifS"/>
    <property type="match status" value="1"/>
</dbReference>
<dbReference type="InterPro" id="IPR015421">
    <property type="entry name" value="PyrdxlP-dep_Trfase_major"/>
</dbReference>
<dbReference type="InterPro" id="IPR000192">
    <property type="entry name" value="Aminotrans_V_dom"/>
</dbReference>
<dbReference type="AlphaFoldDB" id="A0A1I2BMX0"/>
<evidence type="ECO:0000259" key="3">
    <source>
        <dbReference type="Pfam" id="PF00266"/>
    </source>
</evidence>
<dbReference type="InterPro" id="IPR015422">
    <property type="entry name" value="PyrdxlP-dep_Trfase_small"/>
</dbReference>
<dbReference type="Gene3D" id="3.90.1150.10">
    <property type="entry name" value="Aspartate Aminotransferase, domain 1"/>
    <property type="match status" value="1"/>
</dbReference>
<accession>A0A1I2BMX0</accession>
<evidence type="ECO:0000313" key="4">
    <source>
        <dbReference type="EMBL" id="SFE57501.1"/>
    </source>
</evidence>
<dbReference type="InterPro" id="IPR015424">
    <property type="entry name" value="PyrdxlP-dep_Trfase"/>
</dbReference>
<protein>
    <submittedName>
        <fullName evidence="4">Cysteine desulfurase</fullName>
    </submittedName>
</protein>
<dbReference type="PANTHER" id="PTHR11601">
    <property type="entry name" value="CYSTEINE DESULFURYLASE FAMILY MEMBER"/>
    <property type="match status" value="1"/>
</dbReference>
<evidence type="ECO:0000256" key="2">
    <source>
        <dbReference type="ARBA" id="ARBA00022898"/>
    </source>
</evidence>
<evidence type="ECO:0000256" key="1">
    <source>
        <dbReference type="ARBA" id="ARBA00001933"/>
    </source>
</evidence>
<proteinExistence type="predicted"/>
<gene>
    <name evidence="4" type="ORF">SAMN05192532_102408</name>
</gene>
<feature type="domain" description="Aminotransferase class V" evidence="3">
    <location>
        <begin position="2"/>
        <end position="359"/>
    </location>
</feature>
<comment type="cofactor">
    <cofactor evidence="1">
        <name>pyridoxal 5'-phosphate</name>
        <dbReference type="ChEBI" id="CHEBI:597326"/>
    </cofactor>
</comment>